<dbReference type="InterPro" id="IPR036412">
    <property type="entry name" value="HAD-like_sf"/>
</dbReference>
<organism evidence="1 2">
    <name type="scientific">Nocardia puris</name>
    <dbReference type="NCBI Taxonomy" id="208602"/>
    <lineage>
        <taxon>Bacteria</taxon>
        <taxon>Bacillati</taxon>
        <taxon>Actinomycetota</taxon>
        <taxon>Actinomycetes</taxon>
        <taxon>Mycobacteriales</taxon>
        <taxon>Nocardiaceae</taxon>
        <taxon>Nocardia</taxon>
    </lineage>
</organism>
<dbReference type="PANTHER" id="PTHR10000:SF8">
    <property type="entry name" value="HAD SUPERFAMILY HYDROLASE-LIKE, TYPE 3"/>
    <property type="match status" value="1"/>
</dbReference>
<comment type="caution">
    <text evidence="1">The sequence shown here is derived from an EMBL/GenBank/DDBJ whole genome shotgun (WGS) entry which is preliminary data.</text>
</comment>
<dbReference type="PANTHER" id="PTHR10000">
    <property type="entry name" value="PHOSPHOSERINE PHOSPHATASE"/>
    <property type="match status" value="1"/>
</dbReference>
<dbReference type="SUPFAM" id="SSF56784">
    <property type="entry name" value="HAD-like"/>
    <property type="match status" value="1"/>
</dbReference>
<dbReference type="PROSITE" id="PS01229">
    <property type="entry name" value="COF_2"/>
    <property type="match status" value="1"/>
</dbReference>
<dbReference type="Pfam" id="PF08282">
    <property type="entry name" value="Hydrolase_3"/>
    <property type="match status" value="1"/>
</dbReference>
<evidence type="ECO:0000313" key="1">
    <source>
        <dbReference type="EMBL" id="RBO87418.1"/>
    </source>
</evidence>
<proteinExistence type="predicted"/>
<dbReference type="Gene3D" id="3.40.50.1000">
    <property type="entry name" value="HAD superfamily/HAD-like"/>
    <property type="match status" value="1"/>
</dbReference>
<dbReference type="AlphaFoldDB" id="A0A366DDU1"/>
<dbReference type="Proteomes" id="UP000252586">
    <property type="component" value="Unassembled WGS sequence"/>
</dbReference>
<sequence length="287" mass="29970">MDERHGTNPDARHTESGTNRPLLVALDIDGTVCVENTADPFAHETITAPVREAVARAMRAGAHIVLCTGRLAPATLPFLRELRIHIGFAVCSNGAALLDAGTGDVVERSSFALAQPISSLVAQLPGAIFVAEAPGAGVLATGRVDDADMLFGDVQLIDTLELAATSTTRLAVHWPGHSDRELAAVLMADDLPGVRSCCYPGESVADLTAAGVTKGSMLERLRVRLGIPSHRTLAIGDGTNDIDMLTWAAHSVAMGDAPSQVRAAATETCPPATEDGLATALSRWFPP</sequence>
<dbReference type="NCBIfam" id="TIGR01484">
    <property type="entry name" value="HAD-SF-IIB"/>
    <property type="match status" value="1"/>
</dbReference>
<dbReference type="InterPro" id="IPR006379">
    <property type="entry name" value="HAD-SF_hydro_IIB"/>
</dbReference>
<dbReference type="STRING" id="1210090.GCA_001613185_01539"/>
<dbReference type="GO" id="GO:0005829">
    <property type="term" value="C:cytosol"/>
    <property type="evidence" value="ECO:0007669"/>
    <property type="project" value="TreeGrafter"/>
</dbReference>
<accession>A0A366DDU1</accession>
<reference evidence="1 2" key="1">
    <citation type="submission" date="2018-06" db="EMBL/GenBank/DDBJ databases">
        <title>Genomic Encyclopedia of Type Strains, Phase IV (KMG-IV): sequencing the most valuable type-strain genomes for metagenomic binning, comparative biology and taxonomic classification.</title>
        <authorList>
            <person name="Goeker M."/>
        </authorList>
    </citation>
    <scope>NUCLEOTIDE SEQUENCE [LARGE SCALE GENOMIC DNA]</scope>
    <source>
        <strain evidence="1 2">DSM 44599</strain>
    </source>
</reference>
<dbReference type="EMBL" id="QNRE01000011">
    <property type="protein sequence ID" value="RBO87418.1"/>
    <property type="molecule type" value="Genomic_DNA"/>
</dbReference>
<dbReference type="InterPro" id="IPR023214">
    <property type="entry name" value="HAD_sf"/>
</dbReference>
<dbReference type="RefSeq" id="WP_067505522.1">
    <property type="nucleotide sequence ID" value="NZ_CP107943.1"/>
</dbReference>
<dbReference type="Gene3D" id="3.30.1240.10">
    <property type="match status" value="1"/>
</dbReference>
<evidence type="ECO:0000313" key="2">
    <source>
        <dbReference type="Proteomes" id="UP000252586"/>
    </source>
</evidence>
<keyword evidence="1" id="KW-0378">Hydrolase</keyword>
<dbReference type="GO" id="GO:0000287">
    <property type="term" value="F:magnesium ion binding"/>
    <property type="evidence" value="ECO:0007669"/>
    <property type="project" value="TreeGrafter"/>
</dbReference>
<gene>
    <name evidence="1" type="ORF">DFR74_111124</name>
</gene>
<keyword evidence="2" id="KW-1185">Reference proteome</keyword>
<dbReference type="GO" id="GO:0016791">
    <property type="term" value="F:phosphatase activity"/>
    <property type="evidence" value="ECO:0007669"/>
    <property type="project" value="UniProtKB-ARBA"/>
</dbReference>
<name>A0A366DDU1_9NOCA</name>
<protein>
    <submittedName>
        <fullName evidence="1">HAD superfamily hydrolase (TIGR01484 family)</fullName>
    </submittedName>
</protein>